<gene>
    <name evidence="2" type="ORF">EGR_10584</name>
</gene>
<dbReference type="AlphaFoldDB" id="W6U0K4"/>
<dbReference type="CTD" id="36346299"/>
<evidence type="ECO:0000313" key="2">
    <source>
        <dbReference type="EMBL" id="EUB54558.1"/>
    </source>
</evidence>
<accession>W6U0K4</accession>
<feature type="compositionally biased region" description="Low complexity" evidence="1">
    <location>
        <begin position="46"/>
        <end position="63"/>
    </location>
</feature>
<evidence type="ECO:0000313" key="3">
    <source>
        <dbReference type="Proteomes" id="UP000019149"/>
    </source>
</evidence>
<evidence type="ECO:0000256" key="1">
    <source>
        <dbReference type="SAM" id="MobiDB-lite"/>
    </source>
</evidence>
<name>W6U0K4_ECHGR</name>
<dbReference type="Proteomes" id="UP000019149">
    <property type="component" value="Unassembled WGS sequence"/>
</dbReference>
<feature type="region of interest" description="Disordered" evidence="1">
    <location>
        <begin position="46"/>
        <end position="80"/>
    </location>
</feature>
<dbReference type="EMBL" id="APAU02000237">
    <property type="protein sequence ID" value="EUB54558.1"/>
    <property type="molecule type" value="Genomic_DNA"/>
</dbReference>
<comment type="caution">
    <text evidence="2">The sequence shown here is derived from an EMBL/GenBank/DDBJ whole genome shotgun (WGS) entry which is preliminary data.</text>
</comment>
<dbReference type="RefSeq" id="XP_024345754.1">
    <property type="nucleotide sequence ID" value="XM_024499833.1"/>
</dbReference>
<sequence>MSYVKDDSIPHLVVLYSKHIIHVNRRLSCFANFQQNDVLVDVSTTETIRGGSSSTSSSPCSIEGDMDSSCSSEGTITPHR</sequence>
<keyword evidence="3" id="KW-1185">Reference proteome</keyword>
<feature type="compositionally biased region" description="Polar residues" evidence="1">
    <location>
        <begin position="68"/>
        <end position="80"/>
    </location>
</feature>
<proteinExistence type="predicted"/>
<protein>
    <submittedName>
        <fullName evidence="2">Uncharacterized protein</fullName>
    </submittedName>
</protein>
<organism evidence="2 3">
    <name type="scientific">Echinococcus granulosus</name>
    <name type="common">Hydatid tapeworm</name>
    <dbReference type="NCBI Taxonomy" id="6210"/>
    <lineage>
        <taxon>Eukaryota</taxon>
        <taxon>Metazoa</taxon>
        <taxon>Spiralia</taxon>
        <taxon>Lophotrochozoa</taxon>
        <taxon>Platyhelminthes</taxon>
        <taxon>Cestoda</taxon>
        <taxon>Eucestoda</taxon>
        <taxon>Cyclophyllidea</taxon>
        <taxon>Taeniidae</taxon>
        <taxon>Echinococcus</taxon>
        <taxon>Echinococcus granulosus group</taxon>
    </lineage>
</organism>
<reference evidence="2 3" key="1">
    <citation type="journal article" date="2013" name="Nat. Genet.">
        <title>The genome of the hydatid tapeworm Echinococcus granulosus.</title>
        <authorList>
            <person name="Zheng H."/>
            <person name="Zhang W."/>
            <person name="Zhang L."/>
            <person name="Zhang Z."/>
            <person name="Li J."/>
            <person name="Lu G."/>
            <person name="Zhu Y."/>
            <person name="Wang Y."/>
            <person name="Huang Y."/>
            <person name="Liu J."/>
            <person name="Kang H."/>
            <person name="Chen J."/>
            <person name="Wang L."/>
            <person name="Chen A."/>
            <person name="Yu S."/>
            <person name="Gao Z."/>
            <person name="Jin L."/>
            <person name="Gu W."/>
            <person name="Wang Z."/>
            <person name="Zhao L."/>
            <person name="Shi B."/>
            <person name="Wen H."/>
            <person name="Lin R."/>
            <person name="Jones M.K."/>
            <person name="Brejova B."/>
            <person name="Vinar T."/>
            <person name="Zhao G."/>
            <person name="McManus D.P."/>
            <person name="Chen Z."/>
            <person name="Zhou Y."/>
            <person name="Wang S."/>
        </authorList>
    </citation>
    <scope>NUCLEOTIDE SEQUENCE [LARGE SCALE GENOMIC DNA]</scope>
</reference>
<dbReference type="GeneID" id="36346299"/>
<dbReference type="KEGG" id="egl:EGR_10584"/>